<keyword evidence="2" id="KW-1185">Reference proteome</keyword>
<dbReference type="AlphaFoldDB" id="A0A516SEV1"/>
<dbReference type="EMBL" id="CP041730">
    <property type="protein sequence ID" value="QDQ26687.1"/>
    <property type="molecule type" value="Genomic_DNA"/>
</dbReference>
<reference evidence="2" key="1">
    <citation type="submission" date="2019-07" db="EMBL/GenBank/DDBJ databases">
        <title>Chitinimonas sp. nov., isolated from Ny-Alesund, arctica soil.</title>
        <authorList>
            <person name="Xu Q."/>
            <person name="Peng F."/>
        </authorList>
    </citation>
    <scope>NUCLEOTIDE SEQUENCE [LARGE SCALE GENOMIC DNA]</scope>
    <source>
        <strain evidence="2">R3-44</strain>
    </source>
</reference>
<gene>
    <name evidence="1" type="ORF">FNU76_10100</name>
</gene>
<name>A0A516SEV1_9NEIS</name>
<protein>
    <submittedName>
        <fullName evidence="1">Uncharacterized protein</fullName>
    </submittedName>
</protein>
<evidence type="ECO:0000313" key="2">
    <source>
        <dbReference type="Proteomes" id="UP000317550"/>
    </source>
</evidence>
<organism evidence="1 2">
    <name type="scientific">Chitinimonas arctica</name>
    <dbReference type="NCBI Taxonomy" id="2594795"/>
    <lineage>
        <taxon>Bacteria</taxon>
        <taxon>Pseudomonadati</taxon>
        <taxon>Pseudomonadota</taxon>
        <taxon>Betaproteobacteria</taxon>
        <taxon>Neisseriales</taxon>
        <taxon>Chitinibacteraceae</taxon>
        <taxon>Chitinimonas</taxon>
    </lineage>
</organism>
<dbReference type="OrthoDB" id="712058at2"/>
<accession>A0A516SEV1</accession>
<evidence type="ECO:0000313" key="1">
    <source>
        <dbReference type="EMBL" id="QDQ26687.1"/>
    </source>
</evidence>
<dbReference type="Proteomes" id="UP000317550">
    <property type="component" value="Chromosome"/>
</dbReference>
<sequence>MTTKKTSARAPLTDKELWYLTADQFLSLKLTDDEKARLREINKEKERERIESSARLRIEETPILLELRGVGLNVESVWDLVNTSTRYAVAIPILLKHLLLPYSDRTRDGIARSLAVPELEVQKAWPMLVSEYRKAQMGWGIKGPGDTREYKLGAKDGLACALSVAVTDETLAELIDIAKDRTQGESRVLLLSALKKRRDKNPLAKQAIDELASDPQLAKEIASWRKR</sequence>
<dbReference type="KEGG" id="cari:FNU76_10100"/>
<proteinExistence type="predicted"/>